<organism evidence="3 4">
    <name type="scientific">Phenylobacterium terrae</name>
    <dbReference type="NCBI Taxonomy" id="2665495"/>
    <lineage>
        <taxon>Bacteria</taxon>
        <taxon>Pseudomonadati</taxon>
        <taxon>Pseudomonadota</taxon>
        <taxon>Alphaproteobacteria</taxon>
        <taxon>Caulobacterales</taxon>
        <taxon>Caulobacteraceae</taxon>
        <taxon>Phenylobacterium</taxon>
    </lineage>
</organism>
<keyword evidence="2" id="KW-0812">Transmembrane</keyword>
<keyword evidence="2" id="KW-0472">Membrane</keyword>
<keyword evidence="2" id="KW-1133">Transmembrane helix</keyword>
<evidence type="ECO:0000313" key="3">
    <source>
        <dbReference type="EMBL" id="MFD1782355.1"/>
    </source>
</evidence>
<dbReference type="Proteomes" id="UP001597237">
    <property type="component" value="Unassembled WGS sequence"/>
</dbReference>
<comment type="caution">
    <text evidence="3">The sequence shown here is derived from an EMBL/GenBank/DDBJ whole genome shotgun (WGS) entry which is preliminary data.</text>
</comment>
<accession>A0ABW4MWT2</accession>
<reference evidence="4" key="1">
    <citation type="journal article" date="2019" name="Int. J. Syst. Evol. Microbiol.">
        <title>The Global Catalogue of Microorganisms (GCM) 10K type strain sequencing project: providing services to taxonomists for standard genome sequencing and annotation.</title>
        <authorList>
            <consortium name="The Broad Institute Genomics Platform"/>
            <consortium name="The Broad Institute Genome Sequencing Center for Infectious Disease"/>
            <person name="Wu L."/>
            <person name="Ma J."/>
        </authorList>
    </citation>
    <scope>NUCLEOTIDE SEQUENCE [LARGE SCALE GENOMIC DNA]</scope>
    <source>
        <strain evidence="4">DFY28</strain>
    </source>
</reference>
<dbReference type="RefSeq" id="WP_377280586.1">
    <property type="nucleotide sequence ID" value="NZ_JBHRSI010000001.1"/>
</dbReference>
<evidence type="ECO:0000256" key="1">
    <source>
        <dbReference type="SAM" id="MobiDB-lite"/>
    </source>
</evidence>
<gene>
    <name evidence="3" type="ORF">ACFSC0_03030</name>
</gene>
<evidence type="ECO:0000313" key="4">
    <source>
        <dbReference type="Proteomes" id="UP001597237"/>
    </source>
</evidence>
<feature type="compositionally biased region" description="Basic and acidic residues" evidence="1">
    <location>
        <begin position="12"/>
        <end position="23"/>
    </location>
</feature>
<feature type="transmembrane region" description="Helical" evidence="2">
    <location>
        <begin position="38"/>
        <end position="59"/>
    </location>
</feature>
<evidence type="ECO:0000256" key="2">
    <source>
        <dbReference type="SAM" id="Phobius"/>
    </source>
</evidence>
<evidence type="ECO:0008006" key="5">
    <source>
        <dbReference type="Google" id="ProtNLM"/>
    </source>
</evidence>
<feature type="region of interest" description="Disordered" evidence="1">
    <location>
        <begin position="69"/>
        <end position="108"/>
    </location>
</feature>
<name>A0ABW4MWT2_9CAUL</name>
<proteinExistence type="predicted"/>
<protein>
    <recommendedName>
        <fullName evidence="5">Energy transducer TonB</fullName>
    </recommendedName>
</protein>
<keyword evidence="4" id="KW-1185">Reference proteome</keyword>
<dbReference type="EMBL" id="JBHUEY010000001">
    <property type="protein sequence ID" value="MFD1782355.1"/>
    <property type="molecule type" value="Genomic_DNA"/>
</dbReference>
<feature type="region of interest" description="Disordered" evidence="1">
    <location>
        <begin position="1"/>
        <end position="23"/>
    </location>
</feature>
<sequence>MSLDSTAPQSGIRDEPGVHHELHDHGQYSARASIGEKVFIWLGWALAAGFIALTMGLYFPGFLASSPDTDPMPAAPAAASAPAAAPVSQPAALPATPAQAPAAEPAAP</sequence>